<dbReference type="SUPFAM" id="SSF55781">
    <property type="entry name" value="GAF domain-like"/>
    <property type="match status" value="1"/>
</dbReference>
<comment type="caution">
    <text evidence="6">The sequence shown here is derived from an EMBL/GenBank/DDBJ whole genome shotgun (WGS) entry which is preliminary data.</text>
</comment>
<dbReference type="GO" id="GO:0045892">
    <property type="term" value="P:negative regulation of DNA-templated transcription"/>
    <property type="evidence" value="ECO:0007669"/>
    <property type="project" value="TreeGrafter"/>
</dbReference>
<evidence type="ECO:0000256" key="3">
    <source>
        <dbReference type="ARBA" id="ARBA00023163"/>
    </source>
</evidence>
<accession>A0A841RAZ4</accession>
<dbReference type="PROSITE" id="PS51078">
    <property type="entry name" value="ICLR_ED"/>
    <property type="match status" value="1"/>
</dbReference>
<keyword evidence="3" id="KW-0804">Transcription</keyword>
<dbReference type="InterPro" id="IPR036390">
    <property type="entry name" value="WH_DNA-bd_sf"/>
</dbReference>
<evidence type="ECO:0000259" key="4">
    <source>
        <dbReference type="PROSITE" id="PS51077"/>
    </source>
</evidence>
<feature type="domain" description="HTH iclR-type" evidence="4">
    <location>
        <begin position="3"/>
        <end position="66"/>
    </location>
</feature>
<dbReference type="SUPFAM" id="SSF46785">
    <property type="entry name" value="Winged helix' DNA-binding domain"/>
    <property type="match status" value="1"/>
</dbReference>
<dbReference type="PANTHER" id="PTHR30136">
    <property type="entry name" value="HELIX-TURN-HELIX TRANSCRIPTIONAL REGULATOR, ICLR FAMILY"/>
    <property type="match status" value="1"/>
</dbReference>
<evidence type="ECO:0000313" key="7">
    <source>
        <dbReference type="Proteomes" id="UP000587760"/>
    </source>
</evidence>
<proteinExistence type="predicted"/>
<dbReference type="Pfam" id="PF01614">
    <property type="entry name" value="IclR_C"/>
    <property type="match status" value="1"/>
</dbReference>
<dbReference type="SMART" id="SM00346">
    <property type="entry name" value="HTH_ICLR"/>
    <property type="match status" value="1"/>
</dbReference>
<keyword evidence="1" id="KW-0805">Transcription regulation</keyword>
<dbReference type="InterPro" id="IPR014757">
    <property type="entry name" value="Tscrpt_reg_IclR_C"/>
</dbReference>
<evidence type="ECO:0000256" key="2">
    <source>
        <dbReference type="ARBA" id="ARBA00023125"/>
    </source>
</evidence>
<reference evidence="6 7" key="1">
    <citation type="submission" date="2020-08" db="EMBL/GenBank/DDBJ databases">
        <title>Genomic Encyclopedia of Type Strains, Phase IV (KMG-IV): sequencing the most valuable type-strain genomes for metagenomic binning, comparative biology and taxonomic classification.</title>
        <authorList>
            <person name="Goeker M."/>
        </authorList>
    </citation>
    <scope>NUCLEOTIDE SEQUENCE [LARGE SCALE GENOMIC DNA]</scope>
    <source>
        <strain evidence="6 7">DSM 2461</strain>
    </source>
</reference>
<dbReference type="EMBL" id="JACHGJ010000002">
    <property type="protein sequence ID" value="MBB6480089.1"/>
    <property type="molecule type" value="Genomic_DNA"/>
</dbReference>
<dbReference type="InterPro" id="IPR005471">
    <property type="entry name" value="Tscrpt_reg_IclR_N"/>
</dbReference>
<evidence type="ECO:0000256" key="1">
    <source>
        <dbReference type="ARBA" id="ARBA00023015"/>
    </source>
</evidence>
<organism evidence="6 7">
    <name type="scientific">Spirochaeta isovalerica</name>
    <dbReference type="NCBI Taxonomy" id="150"/>
    <lineage>
        <taxon>Bacteria</taxon>
        <taxon>Pseudomonadati</taxon>
        <taxon>Spirochaetota</taxon>
        <taxon>Spirochaetia</taxon>
        <taxon>Spirochaetales</taxon>
        <taxon>Spirochaetaceae</taxon>
        <taxon>Spirochaeta</taxon>
    </lineage>
</organism>
<dbReference type="PANTHER" id="PTHR30136:SF24">
    <property type="entry name" value="HTH-TYPE TRANSCRIPTIONAL REPRESSOR ALLR"/>
    <property type="match status" value="1"/>
</dbReference>
<dbReference type="InterPro" id="IPR050707">
    <property type="entry name" value="HTH_MetabolicPath_Reg"/>
</dbReference>
<gene>
    <name evidence="6" type="ORF">HNR50_001747</name>
</gene>
<dbReference type="Proteomes" id="UP000587760">
    <property type="component" value="Unassembled WGS sequence"/>
</dbReference>
<dbReference type="GO" id="GO:0003677">
    <property type="term" value="F:DNA binding"/>
    <property type="evidence" value="ECO:0007669"/>
    <property type="project" value="UniProtKB-KW"/>
</dbReference>
<dbReference type="GO" id="GO:0003700">
    <property type="term" value="F:DNA-binding transcription factor activity"/>
    <property type="evidence" value="ECO:0007669"/>
    <property type="project" value="TreeGrafter"/>
</dbReference>
<dbReference type="InterPro" id="IPR036388">
    <property type="entry name" value="WH-like_DNA-bd_sf"/>
</dbReference>
<dbReference type="InterPro" id="IPR029016">
    <property type="entry name" value="GAF-like_dom_sf"/>
</dbReference>
<evidence type="ECO:0000259" key="5">
    <source>
        <dbReference type="PROSITE" id="PS51078"/>
    </source>
</evidence>
<keyword evidence="2 6" id="KW-0238">DNA-binding</keyword>
<feature type="domain" description="IclR-ED" evidence="5">
    <location>
        <begin position="67"/>
        <end position="248"/>
    </location>
</feature>
<dbReference type="PROSITE" id="PS51077">
    <property type="entry name" value="HTH_ICLR"/>
    <property type="match status" value="1"/>
</dbReference>
<dbReference type="Gene3D" id="3.30.450.40">
    <property type="match status" value="1"/>
</dbReference>
<dbReference type="AlphaFoldDB" id="A0A841RAZ4"/>
<protein>
    <submittedName>
        <fullName evidence="6">DNA-binding IclR family transcriptional regulator</fullName>
    </submittedName>
</protein>
<evidence type="ECO:0000313" key="6">
    <source>
        <dbReference type="EMBL" id="MBB6480089.1"/>
    </source>
</evidence>
<dbReference type="Pfam" id="PF09339">
    <property type="entry name" value="HTH_IclR"/>
    <property type="match status" value="1"/>
</dbReference>
<keyword evidence="7" id="KW-1185">Reference proteome</keyword>
<dbReference type="RefSeq" id="WP_184745912.1">
    <property type="nucleotide sequence ID" value="NZ_JACHGJ010000002.1"/>
</dbReference>
<sequence length="255" mass="29025">MKNRSVVRAIEILGLISESKDGLSLNEIVEKTDIPKTTAYEILLMLMETRMVHSEEGKVRLYKVGLRSFLIGNRYIQNMDLIQVARPIVEETMQKLNMTVFIAMLDGNQIVYLHKSEPEYVPIYTANISNREDAYCTSLGKAILSGLPESEQRELIGTMRFRQRTVRTIMDGDSLLEDLKETRKRGYSIDDREILDFVKCLGVPLFNHKNRVCAAISTAGLYSEERNIEEEAGILVGAAREISRRLGYEGDYYGS</sequence>
<dbReference type="Gene3D" id="1.10.10.10">
    <property type="entry name" value="Winged helix-like DNA-binding domain superfamily/Winged helix DNA-binding domain"/>
    <property type="match status" value="1"/>
</dbReference>
<name>A0A841RAZ4_9SPIO</name>